<comment type="similarity">
    <text evidence="1">Belongs to the LOB domain-containing protein family.</text>
</comment>
<evidence type="ECO:0000313" key="5">
    <source>
        <dbReference type="RefSeq" id="XP_031385760.1"/>
    </source>
</evidence>
<dbReference type="GeneID" id="116199527"/>
<feature type="compositionally biased region" description="Low complexity" evidence="2">
    <location>
        <begin position="23"/>
        <end position="36"/>
    </location>
</feature>
<gene>
    <name evidence="5" type="primary">LOC116199527</name>
</gene>
<dbReference type="Proteomes" id="UP000515151">
    <property type="component" value="Chromosome 3"/>
</dbReference>
<evidence type="ECO:0000259" key="3">
    <source>
        <dbReference type="PROSITE" id="PS50891"/>
    </source>
</evidence>
<dbReference type="PROSITE" id="PS50891">
    <property type="entry name" value="LOB"/>
    <property type="match status" value="1"/>
</dbReference>
<reference evidence="4" key="1">
    <citation type="journal article" date="2020" name="Plant Biotechnol. J.">
        <title>The pomegranate (Punica granatum L.) draft genome dissects genetic divergence between soft- and hard-seeded cultivars.</title>
        <authorList>
            <person name="Luo X."/>
            <person name="Li H."/>
            <person name="Wu Z."/>
            <person name="Yao W."/>
            <person name="Zhao P."/>
            <person name="Cao D."/>
            <person name="Yu H."/>
            <person name="Li K."/>
            <person name="Poudel K."/>
            <person name="Zhao D."/>
            <person name="Zhang F."/>
            <person name="Xia X."/>
            <person name="Chen L."/>
            <person name="Wang Q."/>
            <person name="Jing D."/>
            <person name="Cao S."/>
        </authorList>
    </citation>
    <scope>NUCLEOTIDE SEQUENCE [LARGE SCALE GENOMIC DNA]</scope>
    <source>
        <strain evidence="4">cv. Tunisia</strain>
    </source>
</reference>
<dbReference type="Pfam" id="PF03195">
    <property type="entry name" value="LOB"/>
    <property type="match status" value="1"/>
</dbReference>
<dbReference type="SMR" id="A0A6P8CPX4"/>
<evidence type="ECO:0000256" key="2">
    <source>
        <dbReference type="SAM" id="MobiDB-lite"/>
    </source>
</evidence>
<feature type="compositionally biased region" description="Polar residues" evidence="2">
    <location>
        <begin position="1"/>
        <end position="18"/>
    </location>
</feature>
<proteinExistence type="inferred from homology"/>
<dbReference type="InterPro" id="IPR004883">
    <property type="entry name" value="LOB"/>
</dbReference>
<dbReference type="AlphaFoldDB" id="A0A6P8CPX4"/>
<keyword evidence="4" id="KW-1185">Reference proteome</keyword>
<protein>
    <submittedName>
        <fullName evidence="5">LOB domain-containing protein 27-like</fullName>
    </submittedName>
</protein>
<feature type="region of interest" description="Disordered" evidence="2">
    <location>
        <begin position="1"/>
        <end position="36"/>
    </location>
</feature>
<dbReference type="PANTHER" id="PTHR31301:SF67">
    <property type="entry name" value="LOB DOMAIN-CONTAINING PROTEIN 22"/>
    <property type="match status" value="1"/>
</dbReference>
<dbReference type="OrthoDB" id="1893065at2759"/>
<feature type="domain" description="LOB" evidence="3">
    <location>
        <begin position="42"/>
        <end position="143"/>
    </location>
</feature>
<reference evidence="5" key="2">
    <citation type="submission" date="2025-08" db="UniProtKB">
        <authorList>
            <consortium name="RefSeq"/>
        </authorList>
    </citation>
    <scope>IDENTIFICATION</scope>
    <source>
        <tissue evidence="5">Leaf</tissue>
    </source>
</reference>
<name>A0A6P8CPX4_PUNGR</name>
<evidence type="ECO:0000313" key="4">
    <source>
        <dbReference type="Proteomes" id="UP000515151"/>
    </source>
</evidence>
<dbReference type="PANTHER" id="PTHR31301">
    <property type="entry name" value="LOB DOMAIN-CONTAINING PROTEIN 4-RELATED"/>
    <property type="match status" value="1"/>
</dbReference>
<evidence type="ECO:0000256" key="1">
    <source>
        <dbReference type="ARBA" id="ARBA00005474"/>
    </source>
</evidence>
<dbReference type="RefSeq" id="XP_031385760.1">
    <property type="nucleotide sequence ID" value="XM_031529900.1"/>
</dbReference>
<accession>A0A6P8CPX4</accession>
<organism evidence="4 5">
    <name type="scientific">Punica granatum</name>
    <name type="common">Pomegranate</name>
    <dbReference type="NCBI Taxonomy" id="22663"/>
    <lineage>
        <taxon>Eukaryota</taxon>
        <taxon>Viridiplantae</taxon>
        <taxon>Streptophyta</taxon>
        <taxon>Embryophyta</taxon>
        <taxon>Tracheophyta</taxon>
        <taxon>Spermatophyta</taxon>
        <taxon>Magnoliopsida</taxon>
        <taxon>eudicotyledons</taxon>
        <taxon>Gunneridae</taxon>
        <taxon>Pentapetalae</taxon>
        <taxon>rosids</taxon>
        <taxon>malvids</taxon>
        <taxon>Myrtales</taxon>
        <taxon>Lythraceae</taxon>
        <taxon>Punica</taxon>
    </lineage>
</organism>
<sequence>MPPPFINSSSTPTVTTAQLPHPASTGTTTTTTTSTSATGQTHACAACKYQRRKCTPDCLLAPYFPHDHTRQFQNAHKLFGVSKITKIIEHLGPLEKDEAMRTIIYQSDARAHDPVSGCYGMVRDLQRQIELCQAELELVLRQLDFFRQQEAAAALGCDLMSGPNATAATSTDPFVQAFGALPSDEPHQANNNGLVDEFNVNHNNVNSDAVAWAMQDCSSPTSNGNNGVNVMPHHHQQHQQLFHQHVGDGSDDHDNDNGKQMQGFNMVDQCNDMKPLILDLPPDDHREQHHDLGFSSDVAINRSNQPILEMDQCRMTKIREDDEEDQNNQRQGVIDFHQDHNDLKDAATFFTLTNCSS</sequence>